<protein>
    <submittedName>
        <fullName evidence="1">Uncharacterized protein</fullName>
    </submittedName>
</protein>
<name>A0A1M7ZZN1_9FLAO</name>
<dbReference type="AlphaFoldDB" id="A0A1M7ZZN1"/>
<dbReference type="EMBL" id="FRYK01000005">
    <property type="protein sequence ID" value="SHO74087.1"/>
    <property type="molecule type" value="Genomic_DNA"/>
</dbReference>
<evidence type="ECO:0000313" key="2">
    <source>
        <dbReference type="Proteomes" id="UP000184611"/>
    </source>
</evidence>
<proteinExistence type="predicted"/>
<dbReference type="RefSeq" id="WP_073584874.1">
    <property type="nucleotide sequence ID" value="NZ_CBCSEA010000018.1"/>
</dbReference>
<dbReference type="Proteomes" id="UP000184611">
    <property type="component" value="Unassembled WGS sequence"/>
</dbReference>
<gene>
    <name evidence="1" type="ORF">SAMN05443547_2470</name>
</gene>
<dbReference type="STRING" id="416016.SAMN05443547_2470"/>
<dbReference type="OrthoDB" id="707967at2"/>
<organism evidence="1 2">
    <name type="scientific">Flavobacterium cucumis</name>
    <dbReference type="NCBI Taxonomy" id="416016"/>
    <lineage>
        <taxon>Bacteria</taxon>
        <taxon>Pseudomonadati</taxon>
        <taxon>Bacteroidota</taxon>
        <taxon>Flavobacteriia</taxon>
        <taxon>Flavobacteriales</taxon>
        <taxon>Flavobacteriaceae</taxon>
        <taxon>Flavobacterium</taxon>
    </lineage>
</organism>
<keyword evidence="2" id="KW-1185">Reference proteome</keyword>
<evidence type="ECO:0000313" key="1">
    <source>
        <dbReference type="EMBL" id="SHO74087.1"/>
    </source>
</evidence>
<reference evidence="2" key="1">
    <citation type="submission" date="2016-12" db="EMBL/GenBank/DDBJ databases">
        <authorList>
            <person name="Varghese N."/>
            <person name="Submissions S."/>
        </authorList>
    </citation>
    <scope>NUCLEOTIDE SEQUENCE [LARGE SCALE GENOMIC DNA]</scope>
    <source>
        <strain evidence="2">DSM 18830</strain>
    </source>
</reference>
<sequence>MFDKAIEAKNNEMLLRALNSTFKEKIDNDYVNFFMRLLPETWHEEHEEIINLIWLHNLNDDVFSDVLYLIATNSETYRKYDDENESTLRKCIHVLK</sequence>
<accession>A0A1M7ZZN1</accession>